<dbReference type="InterPro" id="IPR007243">
    <property type="entry name" value="Atg6/Beclin"/>
</dbReference>
<comment type="caution">
    <text evidence="4">The sequence shown here is derived from an EMBL/GenBank/DDBJ whole genome shotgun (WGS) entry which is preliminary data.</text>
</comment>
<dbReference type="PANTHER" id="PTHR12768:SF4">
    <property type="entry name" value="BECLIN-1"/>
    <property type="match status" value="1"/>
</dbReference>
<dbReference type="InterPro" id="IPR040455">
    <property type="entry name" value="Atg6_BARA"/>
</dbReference>
<dbReference type="InterPro" id="IPR038274">
    <property type="entry name" value="Atg6/Beclin_C_sf"/>
</dbReference>
<feature type="coiled-coil region" evidence="2">
    <location>
        <begin position="84"/>
        <end position="118"/>
    </location>
</feature>
<dbReference type="EMBL" id="JAPMOS010000059">
    <property type="protein sequence ID" value="KAJ4456861.1"/>
    <property type="molecule type" value="Genomic_DNA"/>
</dbReference>
<protein>
    <submittedName>
        <fullName evidence="4">Autophagy protein Apg6</fullName>
    </submittedName>
</protein>
<name>A0ABQ8UEJ9_9EUKA</name>
<evidence type="ECO:0000259" key="3">
    <source>
        <dbReference type="Pfam" id="PF04111"/>
    </source>
</evidence>
<evidence type="ECO:0000256" key="1">
    <source>
        <dbReference type="ARBA" id="ARBA00005965"/>
    </source>
</evidence>
<keyword evidence="2" id="KW-0175">Coiled coil</keyword>
<organism evidence="4 5">
    <name type="scientific">Paratrimastix pyriformis</name>
    <dbReference type="NCBI Taxonomy" id="342808"/>
    <lineage>
        <taxon>Eukaryota</taxon>
        <taxon>Metamonada</taxon>
        <taxon>Preaxostyla</taxon>
        <taxon>Paratrimastigidae</taxon>
        <taxon>Paratrimastix</taxon>
    </lineage>
</organism>
<reference evidence="4" key="1">
    <citation type="journal article" date="2022" name="bioRxiv">
        <title>Genomics of Preaxostyla Flagellates Illuminates Evolutionary Transitions and the Path Towards Mitochondrial Loss.</title>
        <authorList>
            <person name="Novak L.V.F."/>
            <person name="Treitli S.C."/>
            <person name="Pyrih J."/>
            <person name="Halakuc P."/>
            <person name="Pipaliya S.V."/>
            <person name="Vacek V."/>
            <person name="Brzon O."/>
            <person name="Soukal P."/>
            <person name="Eme L."/>
            <person name="Dacks J.B."/>
            <person name="Karnkowska A."/>
            <person name="Elias M."/>
            <person name="Hampl V."/>
        </authorList>
    </citation>
    <scope>NUCLEOTIDE SEQUENCE</scope>
    <source>
        <strain evidence="4">RCP-MX</strain>
    </source>
</reference>
<dbReference type="Pfam" id="PF04111">
    <property type="entry name" value="APG6"/>
    <property type="match status" value="1"/>
</dbReference>
<dbReference type="Gene3D" id="1.10.418.40">
    <property type="entry name" value="Autophagy protein 6/Beclin 1"/>
    <property type="match status" value="1"/>
</dbReference>
<keyword evidence="5" id="KW-1185">Reference proteome</keyword>
<comment type="similarity">
    <text evidence="1">Belongs to the beclin family.</text>
</comment>
<evidence type="ECO:0000313" key="5">
    <source>
        <dbReference type="Proteomes" id="UP001141327"/>
    </source>
</evidence>
<accession>A0ABQ8UEJ9</accession>
<sequence length="496" mass="54986">MEVSGPVVRELYCLHCQKKLELSHSLNAVAALNQKKLVGESSYIVVGEKPQPLDNEPLQANIDTEIARLLDEAALTRLDHPLCQDCIERLKREFLKQVKEAEEDTTRYQSCLEELEAKAAELTSPPGDAATSGAPTSADASLEALQAELRRVCSVAPSHTNTRMILGFVALTQVDEERRRLEAELEQTEADMHQVTGQRRKLEEQEATLAEKGVSTEPVQRSHAAAACGPGGPGCLRGPGNTVSRHLQQLERTGLLEDAFVIDPTGPMINGIRLGEAPDIKWPEKNAALGMCVFALQSLYRACGFVKGSVTLIPRGSFSRLRYNDEDHAFFETDRFLRGWAKLNTALQYYLLALGELSEYLRRRYGYQPPPTGCRPLAAMQQRLATDPRPALGPPAPPERSLACCRSRPEDQLQWEHVNVWASDLFKWLKHLLTWVERGRSQAQPVPPVALCRQFQVGIKEGRDEEGAVPGGPICGMRSIGWADERVGERNVSWAA</sequence>
<feature type="coiled-coil region" evidence="2">
    <location>
        <begin position="171"/>
        <end position="205"/>
    </location>
</feature>
<dbReference type="Proteomes" id="UP001141327">
    <property type="component" value="Unassembled WGS sequence"/>
</dbReference>
<feature type="domain" description="Atg6 BARA" evidence="3">
    <location>
        <begin position="250"/>
        <end position="363"/>
    </location>
</feature>
<gene>
    <name evidence="4" type="ORF">PAPYR_7786</name>
</gene>
<dbReference type="PANTHER" id="PTHR12768">
    <property type="entry name" value="BECLIN 1"/>
    <property type="match status" value="1"/>
</dbReference>
<evidence type="ECO:0000313" key="4">
    <source>
        <dbReference type="EMBL" id="KAJ4456861.1"/>
    </source>
</evidence>
<evidence type="ECO:0000256" key="2">
    <source>
        <dbReference type="SAM" id="Coils"/>
    </source>
</evidence>
<proteinExistence type="inferred from homology"/>